<evidence type="ECO:0000313" key="5">
    <source>
        <dbReference type="Proteomes" id="UP001396898"/>
    </source>
</evidence>
<organism evidence="4 5">
    <name type="scientific">Apiospora marii</name>
    <dbReference type="NCBI Taxonomy" id="335849"/>
    <lineage>
        <taxon>Eukaryota</taxon>
        <taxon>Fungi</taxon>
        <taxon>Dikarya</taxon>
        <taxon>Ascomycota</taxon>
        <taxon>Pezizomycotina</taxon>
        <taxon>Sordariomycetes</taxon>
        <taxon>Xylariomycetidae</taxon>
        <taxon>Amphisphaeriales</taxon>
        <taxon>Apiosporaceae</taxon>
        <taxon>Apiospora</taxon>
    </lineage>
</organism>
<dbReference type="InterPro" id="IPR016191">
    <property type="entry name" value="Ribonuclease/ribotoxin"/>
</dbReference>
<proteinExistence type="predicted"/>
<keyword evidence="1" id="KW-0540">Nuclease</keyword>
<evidence type="ECO:0000256" key="2">
    <source>
        <dbReference type="ARBA" id="ARBA00022801"/>
    </source>
</evidence>
<name>A0ABR1RD13_9PEZI</name>
<dbReference type="Pfam" id="PF00545">
    <property type="entry name" value="Ribonuclease"/>
    <property type="match status" value="1"/>
</dbReference>
<dbReference type="SUPFAM" id="SSF53933">
    <property type="entry name" value="Microbial ribonucleases"/>
    <property type="match status" value="1"/>
</dbReference>
<evidence type="ECO:0000256" key="1">
    <source>
        <dbReference type="ARBA" id="ARBA00022722"/>
    </source>
</evidence>
<sequence length="231" mass="24721">MARRSGTSYVSIQIAATVPAGSQTRISAAATAGDMSVQVAATLPASSSATLSATVASKCTNEKVIRDNETAKRTKRRGRRVDTVMSVQCSTAAQTQRESLQASAPGFTRQGSYYETNITDAAEYTYLEASDVRRQVQEAPSRLRSQGGYPKVYRNNPPLPLSSSGPHVEYPIVPSPLPGEAGANYRRGTPPGPVRAIYSEGDRSRFDVGFHDQAKASLLPQTGQNDPKAEL</sequence>
<dbReference type="InterPro" id="IPR000026">
    <property type="entry name" value="N1-like"/>
</dbReference>
<protein>
    <submittedName>
        <fullName evidence="4">Uncharacterized protein</fullName>
    </submittedName>
</protein>
<keyword evidence="5" id="KW-1185">Reference proteome</keyword>
<evidence type="ECO:0000313" key="4">
    <source>
        <dbReference type="EMBL" id="KAK8008385.1"/>
    </source>
</evidence>
<gene>
    <name evidence="4" type="ORF">PG991_010936</name>
</gene>
<reference evidence="4 5" key="1">
    <citation type="submission" date="2023-01" db="EMBL/GenBank/DDBJ databases">
        <title>Analysis of 21 Apiospora genomes using comparative genomics revels a genus with tremendous synthesis potential of carbohydrate active enzymes and secondary metabolites.</title>
        <authorList>
            <person name="Sorensen T."/>
        </authorList>
    </citation>
    <scope>NUCLEOTIDE SEQUENCE [LARGE SCALE GENOMIC DNA]</scope>
    <source>
        <strain evidence="4 5">CBS 20057</strain>
    </source>
</reference>
<keyword evidence="2" id="KW-0378">Hydrolase</keyword>
<dbReference type="EMBL" id="JAQQWI010000016">
    <property type="protein sequence ID" value="KAK8008385.1"/>
    <property type="molecule type" value="Genomic_DNA"/>
</dbReference>
<feature type="region of interest" description="Disordered" evidence="3">
    <location>
        <begin position="139"/>
        <end position="167"/>
    </location>
</feature>
<feature type="compositionally biased region" description="Basic and acidic residues" evidence="3">
    <location>
        <begin position="205"/>
        <end position="214"/>
    </location>
</feature>
<evidence type="ECO:0000256" key="3">
    <source>
        <dbReference type="SAM" id="MobiDB-lite"/>
    </source>
</evidence>
<dbReference type="Gene3D" id="3.10.450.30">
    <property type="entry name" value="Microbial ribonucleases"/>
    <property type="match status" value="1"/>
</dbReference>
<accession>A0ABR1RD13</accession>
<comment type="caution">
    <text evidence="4">The sequence shown here is derived from an EMBL/GenBank/DDBJ whole genome shotgun (WGS) entry which is preliminary data.</text>
</comment>
<feature type="region of interest" description="Disordered" evidence="3">
    <location>
        <begin position="181"/>
        <end position="200"/>
    </location>
</feature>
<feature type="region of interest" description="Disordered" evidence="3">
    <location>
        <begin position="205"/>
        <end position="231"/>
    </location>
</feature>
<dbReference type="Proteomes" id="UP001396898">
    <property type="component" value="Unassembled WGS sequence"/>
</dbReference>